<evidence type="ECO:0000313" key="2">
    <source>
        <dbReference type="EMBL" id="MDR6585665.1"/>
    </source>
</evidence>
<dbReference type="EMBL" id="JAVDSJ010000005">
    <property type="protein sequence ID" value="MDR6585665.1"/>
    <property type="molecule type" value="Genomic_DNA"/>
</dbReference>
<dbReference type="Proteomes" id="UP001260715">
    <property type="component" value="Unassembled WGS sequence"/>
</dbReference>
<protein>
    <recommendedName>
        <fullName evidence="4">Hydrolase or metal-binding protein</fullName>
    </recommendedName>
</protein>
<sequence>MIKGLCITPPVLGRISIGKVVEKNGCKLPEKDDQFTITSQIQLQDGWAPHPLDAVYRGASPGNKLRAIPVTVMFSQPDLNLRASYCFFDRHASRPLCNGNGATCRRLTQDGMVDLPCPGPDTCEFAQGQCKPYGRLNVQIDQADELGTFIFRTTGYNSIRTLTARLHYYSAVSGGLLAALPLELRLRGKSTVQSHRTPIYYVDLTIREGTTLEDAIRQAQETHDRRMDGGFDQQALDHAAKTGLENGVFEESVEELPAVADEFFTTDGDASTQRKDQPSSLSTKVKARVRDKSLLEALTK</sequence>
<keyword evidence="3" id="KW-1185">Reference proteome</keyword>
<comment type="caution">
    <text evidence="2">The sequence shown here is derived from an EMBL/GenBank/DDBJ whole genome shotgun (WGS) entry which is preliminary data.</text>
</comment>
<organism evidence="2 3">
    <name type="scientific">Herbaspirillum frisingense</name>
    <dbReference type="NCBI Taxonomy" id="92645"/>
    <lineage>
        <taxon>Bacteria</taxon>
        <taxon>Pseudomonadati</taxon>
        <taxon>Pseudomonadota</taxon>
        <taxon>Betaproteobacteria</taxon>
        <taxon>Burkholderiales</taxon>
        <taxon>Oxalobacteraceae</taxon>
        <taxon>Herbaspirillum</taxon>
    </lineage>
</organism>
<dbReference type="RefSeq" id="WP_310011566.1">
    <property type="nucleotide sequence ID" value="NZ_JAVDSJ010000005.1"/>
</dbReference>
<proteinExistence type="predicted"/>
<evidence type="ECO:0000313" key="3">
    <source>
        <dbReference type="Proteomes" id="UP001260715"/>
    </source>
</evidence>
<name>A0ABU1PI89_9BURK</name>
<evidence type="ECO:0008006" key="4">
    <source>
        <dbReference type="Google" id="ProtNLM"/>
    </source>
</evidence>
<reference evidence="2 3" key="1">
    <citation type="submission" date="2023-07" db="EMBL/GenBank/DDBJ databases">
        <title>Sorghum-associated microbial communities from plants grown in Nebraska, USA.</title>
        <authorList>
            <person name="Schachtman D."/>
        </authorList>
    </citation>
    <scope>NUCLEOTIDE SEQUENCE [LARGE SCALE GENOMIC DNA]</scope>
    <source>
        <strain evidence="2 3">596</strain>
    </source>
</reference>
<feature type="region of interest" description="Disordered" evidence="1">
    <location>
        <begin position="265"/>
        <end position="286"/>
    </location>
</feature>
<accession>A0ABU1PI89</accession>
<gene>
    <name evidence="2" type="ORF">J2W50_003883</name>
</gene>
<evidence type="ECO:0000256" key="1">
    <source>
        <dbReference type="SAM" id="MobiDB-lite"/>
    </source>
</evidence>
<dbReference type="Pfam" id="PF18897">
    <property type="entry name" value="Gp3-like"/>
    <property type="match status" value="1"/>
</dbReference>
<dbReference type="InterPro" id="IPR043991">
    <property type="entry name" value="Gp3-like"/>
</dbReference>